<name>A0ABW2IKX4_9PROT</name>
<keyword evidence="16" id="KW-1185">Reference proteome</keyword>
<feature type="chain" id="PRO_5046478993" description="beta-lactamase" evidence="13">
    <location>
        <begin position="24"/>
        <end position="302"/>
    </location>
</feature>
<evidence type="ECO:0000256" key="13">
    <source>
        <dbReference type="SAM" id="SignalP"/>
    </source>
</evidence>
<dbReference type="RefSeq" id="WP_382166773.1">
    <property type="nucleotide sequence ID" value="NZ_JBHTBR010000004.1"/>
</dbReference>
<dbReference type="SMART" id="SM00849">
    <property type="entry name" value="Lactamase_B"/>
    <property type="match status" value="1"/>
</dbReference>
<dbReference type="Gene3D" id="3.60.15.10">
    <property type="entry name" value="Ribonuclease Z/Hydroxyacylglutathione hydrolase-like"/>
    <property type="match status" value="1"/>
</dbReference>
<dbReference type="EMBL" id="JBHTBR010000004">
    <property type="protein sequence ID" value="MFC7291541.1"/>
    <property type="molecule type" value="Genomic_DNA"/>
</dbReference>
<comment type="cofactor">
    <cofactor evidence="2">
        <name>Zn(2+)</name>
        <dbReference type="ChEBI" id="CHEBI:29105"/>
    </cofactor>
</comment>
<keyword evidence="11" id="KW-0862">Zinc</keyword>
<feature type="signal peptide" evidence="13">
    <location>
        <begin position="1"/>
        <end position="23"/>
    </location>
</feature>
<evidence type="ECO:0000313" key="15">
    <source>
        <dbReference type="EMBL" id="MFC7291541.1"/>
    </source>
</evidence>
<proteinExistence type="inferred from homology"/>
<evidence type="ECO:0000256" key="12">
    <source>
        <dbReference type="ARBA" id="ARBA00023251"/>
    </source>
</evidence>
<dbReference type="InterPro" id="IPR001018">
    <property type="entry name" value="Beta-lactamase_class-B_CS"/>
</dbReference>
<keyword evidence="12" id="KW-0046">Antibiotic resistance</keyword>
<keyword evidence="7" id="KW-0479">Metal-binding</keyword>
<accession>A0ABW2IKX4</accession>
<evidence type="ECO:0000256" key="2">
    <source>
        <dbReference type="ARBA" id="ARBA00001947"/>
    </source>
</evidence>
<dbReference type="EC" id="3.5.2.6" evidence="6"/>
<dbReference type="SUPFAM" id="SSF56281">
    <property type="entry name" value="Metallo-hydrolase/oxidoreductase"/>
    <property type="match status" value="1"/>
</dbReference>
<evidence type="ECO:0000313" key="16">
    <source>
        <dbReference type="Proteomes" id="UP001596492"/>
    </source>
</evidence>
<comment type="subunit">
    <text evidence="5">Monomer.</text>
</comment>
<keyword evidence="8 13" id="KW-0732">Signal</keyword>
<feature type="domain" description="Metallo-beta-lactamase" evidence="14">
    <location>
        <begin position="46"/>
        <end position="230"/>
    </location>
</feature>
<dbReference type="Pfam" id="PF00753">
    <property type="entry name" value="Lactamase_B"/>
    <property type="match status" value="1"/>
</dbReference>
<evidence type="ECO:0000256" key="11">
    <source>
        <dbReference type="ARBA" id="ARBA00022833"/>
    </source>
</evidence>
<comment type="subcellular location">
    <subcellularLocation>
        <location evidence="3">Periplasm</location>
    </subcellularLocation>
</comment>
<comment type="caution">
    <text evidence="15">The sequence shown here is derived from an EMBL/GenBank/DDBJ whole genome shotgun (WGS) entry which is preliminary data.</text>
</comment>
<keyword evidence="9" id="KW-0574">Periplasm</keyword>
<sequence length="302" mass="32628">MRLSTLALAATLFAPFTAPIAMAEDAPTVTTTNLGNGIYELKTDMAGNVGILIGNEGVFMIDTQMGDLTPLIDDAQRAVSGGQDVELILNTHLHGDHVGGNAYFAKQGAVIMAHPNVRTAMMAPKKSALTGNKSKPYPTRALPTVNITPGDTVTMNDQTAHFYHAPDAHTNSDIFVHFEEANIIHAGDLLFANRFPFIDLDNGGSVQGYIDGMKAILEVAKPDTKIIAGHGPLSSEATLEASIKMLTETHAIIKNLVDSGKTLEQIQKANPLAAYHDDWNWGFITTERMVWTLYRDITGKTE</sequence>
<dbReference type="InterPro" id="IPR001279">
    <property type="entry name" value="Metallo-B-lactamas"/>
</dbReference>
<organism evidence="15 16">
    <name type="scientific">Hirschia litorea</name>
    <dbReference type="NCBI Taxonomy" id="1199156"/>
    <lineage>
        <taxon>Bacteria</taxon>
        <taxon>Pseudomonadati</taxon>
        <taxon>Pseudomonadota</taxon>
        <taxon>Alphaproteobacteria</taxon>
        <taxon>Hyphomonadales</taxon>
        <taxon>Hyphomonadaceae</taxon>
        <taxon>Hirschia</taxon>
    </lineage>
</organism>
<keyword evidence="10" id="KW-0378">Hydrolase</keyword>
<evidence type="ECO:0000259" key="14">
    <source>
        <dbReference type="SMART" id="SM00849"/>
    </source>
</evidence>
<evidence type="ECO:0000256" key="10">
    <source>
        <dbReference type="ARBA" id="ARBA00022801"/>
    </source>
</evidence>
<dbReference type="InterPro" id="IPR036866">
    <property type="entry name" value="RibonucZ/Hydroxyglut_hydro"/>
</dbReference>
<dbReference type="CDD" id="cd16282">
    <property type="entry name" value="metallo-hydrolase-like_MBL-fold"/>
    <property type="match status" value="1"/>
</dbReference>
<dbReference type="PROSITE" id="PS00743">
    <property type="entry name" value="BETA_LACTAMASE_B_1"/>
    <property type="match status" value="1"/>
</dbReference>
<dbReference type="PANTHER" id="PTHR42951:SF4">
    <property type="entry name" value="ACYL-COENZYME A THIOESTERASE MBLAC2"/>
    <property type="match status" value="1"/>
</dbReference>
<gene>
    <name evidence="15" type="ORF">ACFQS8_07935</name>
</gene>
<dbReference type="InterPro" id="IPR050855">
    <property type="entry name" value="NDM-1-like"/>
</dbReference>
<reference evidence="16" key="1">
    <citation type="journal article" date="2019" name="Int. J. Syst. Evol. Microbiol.">
        <title>The Global Catalogue of Microorganisms (GCM) 10K type strain sequencing project: providing services to taxonomists for standard genome sequencing and annotation.</title>
        <authorList>
            <consortium name="The Broad Institute Genomics Platform"/>
            <consortium name="The Broad Institute Genome Sequencing Center for Infectious Disease"/>
            <person name="Wu L."/>
            <person name="Ma J."/>
        </authorList>
    </citation>
    <scope>NUCLEOTIDE SEQUENCE [LARGE SCALE GENOMIC DNA]</scope>
    <source>
        <strain evidence="16">CCUG 51308</strain>
    </source>
</reference>
<evidence type="ECO:0000256" key="5">
    <source>
        <dbReference type="ARBA" id="ARBA00011245"/>
    </source>
</evidence>
<comment type="similarity">
    <text evidence="4">Belongs to the metallo-beta-lactamase superfamily. Class-B beta-lactamase family.</text>
</comment>
<evidence type="ECO:0000256" key="1">
    <source>
        <dbReference type="ARBA" id="ARBA00001526"/>
    </source>
</evidence>
<evidence type="ECO:0000256" key="7">
    <source>
        <dbReference type="ARBA" id="ARBA00022723"/>
    </source>
</evidence>
<protein>
    <recommendedName>
        <fullName evidence="6">beta-lactamase</fullName>
        <ecNumber evidence="6">3.5.2.6</ecNumber>
    </recommendedName>
</protein>
<dbReference type="PANTHER" id="PTHR42951">
    <property type="entry name" value="METALLO-BETA-LACTAMASE DOMAIN-CONTAINING"/>
    <property type="match status" value="1"/>
</dbReference>
<evidence type="ECO:0000256" key="6">
    <source>
        <dbReference type="ARBA" id="ARBA00012865"/>
    </source>
</evidence>
<evidence type="ECO:0000256" key="4">
    <source>
        <dbReference type="ARBA" id="ARBA00005250"/>
    </source>
</evidence>
<evidence type="ECO:0000256" key="9">
    <source>
        <dbReference type="ARBA" id="ARBA00022764"/>
    </source>
</evidence>
<comment type="catalytic activity">
    <reaction evidence="1">
        <text>a beta-lactam + H2O = a substituted beta-amino acid</text>
        <dbReference type="Rhea" id="RHEA:20401"/>
        <dbReference type="ChEBI" id="CHEBI:15377"/>
        <dbReference type="ChEBI" id="CHEBI:35627"/>
        <dbReference type="ChEBI" id="CHEBI:140347"/>
        <dbReference type="EC" id="3.5.2.6"/>
    </reaction>
</comment>
<dbReference type="Proteomes" id="UP001596492">
    <property type="component" value="Unassembled WGS sequence"/>
</dbReference>
<evidence type="ECO:0000256" key="8">
    <source>
        <dbReference type="ARBA" id="ARBA00022729"/>
    </source>
</evidence>
<evidence type="ECO:0000256" key="3">
    <source>
        <dbReference type="ARBA" id="ARBA00004418"/>
    </source>
</evidence>